<keyword evidence="2" id="KW-1185">Reference proteome</keyword>
<accession>A0ABT7JD93</accession>
<sequence>MTQILPYFGSGPYCFTNSLISALGPDAPSPAIVETLTGSPFGFQWLAGRVPLFDPFGWDPDLGLDQALDLLGYTCRKHTSGSANEAMSVLRRHVRDGPVVVGPLDMGLLLHQPGSDRASGADHFVTVLDVQHEEIIMHDPQGHPWATLPVQAFCRAWKAEEIGYGEAYAMRTDFQRVRSVTPLDALRQSLPYAAAWLNGCDLPVPPGTLGGRAGLEALADRVEDRLSKDIQQLLIHFGLRVGTRRKADAAHALHLIGEDHAAQLLQEQARTLGALQYPAIQGQGSHLATGFRRLGELHDKLTSALSPYAEA</sequence>
<comment type="caution">
    <text evidence="1">The sequence shown here is derived from an EMBL/GenBank/DDBJ whole genome shotgun (WGS) entry which is preliminary data.</text>
</comment>
<evidence type="ECO:0000313" key="2">
    <source>
        <dbReference type="Proteomes" id="UP001302059"/>
    </source>
</evidence>
<organism evidence="1 2">
    <name type="scientific">Deinococcus rhizophilus</name>
    <dbReference type="NCBI Taxonomy" id="3049544"/>
    <lineage>
        <taxon>Bacteria</taxon>
        <taxon>Thermotogati</taxon>
        <taxon>Deinococcota</taxon>
        <taxon>Deinococci</taxon>
        <taxon>Deinococcales</taxon>
        <taxon>Deinococcaceae</taxon>
        <taxon>Deinococcus</taxon>
    </lineage>
</organism>
<proteinExistence type="predicted"/>
<name>A0ABT7JD93_9DEIO</name>
<protein>
    <submittedName>
        <fullName evidence="1">Uncharacterized protein</fullName>
    </submittedName>
</protein>
<evidence type="ECO:0000313" key="1">
    <source>
        <dbReference type="EMBL" id="MDL2342911.1"/>
    </source>
</evidence>
<reference evidence="1 2" key="1">
    <citation type="submission" date="2023-05" db="EMBL/GenBank/DDBJ databases">
        <authorList>
            <person name="Gao F."/>
        </authorList>
    </citation>
    <scope>NUCLEOTIDE SEQUENCE [LARGE SCALE GENOMIC DNA]</scope>
    <source>
        <strain evidence="1 2">MIMF12</strain>
    </source>
</reference>
<dbReference type="RefSeq" id="WP_285520939.1">
    <property type="nucleotide sequence ID" value="NZ_JASNGB010000007.1"/>
</dbReference>
<dbReference type="Proteomes" id="UP001302059">
    <property type="component" value="Unassembled WGS sequence"/>
</dbReference>
<dbReference type="EMBL" id="JASNGB010000007">
    <property type="protein sequence ID" value="MDL2342911.1"/>
    <property type="molecule type" value="Genomic_DNA"/>
</dbReference>
<gene>
    <name evidence="1" type="ORF">QOL99_01980</name>
</gene>